<evidence type="ECO:0000313" key="2">
    <source>
        <dbReference type="EMBL" id="MFD2036272.1"/>
    </source>
</evidence>
<feature type="chain" id="PRO_5047502361" evidence="1">
    <location>
        <begin position="22"/>
        <end position="237"/>
    </location>
</feature>
<dbReference type="PROSITE" id="PS51257">
    <property type="entry name" value="PROKAR_LIPOPROTEIN"/>
    <property type="match status" value="1"/>
</dbReference>
<feature type="signal peptide" evidence="1">
    <location>
        <begin position="1"/>
        <end position="21"/>
    </location>
</feature>
<dbReference type="SUPFAM" id="SSF49899">
    <property type="entry name" value="Concanavalin A-like lectins/glucanases"/>
    <property type="match status" value="1"/>
</dbReference>
<evidence type="ECO:0000313" key="3">
    <source>
        <dbReference type="Proteomes" id="UP001597361"/>
    </source>
</evidence>
<proteinExistence type="predicted"/>
<sequence length="237" mass="26598">MKKVWLKMLLVMAVMSSCDNATTDKTESSYEVTVGEACSVKVSGIEFTKSINGAREATTHESDKLIIKSSAEQDNFNDPDGKLSNNSAPVLLTKIDNTKPFTFTAKVTPTFNDVYDAGTLYIYQNPKSWLKFAFEKDERMKTRIVTVRTIGTSDDNNHDIVESENVYMKISSDGKTMGFYYSLDKENWQLVRLFRNDYPEETWIGLGSQSPIGDGSSVAFEECSLTSKSVEDFRMGI</sequence>
<dbReference type="PANTHER" id="PTHR35332:SF2">
    <property type="entry name" value="REGULATION OF ENOLASE PROTEIN 1"/>
    <property type="match status" value="1"/>
</dbReference>
<keyword evidence="1" id="KW-0732">Signal</keyword>
<dbReference type="Pfam" id="PF07081">
    <property type="entry name" value="DUF1349"/>
    <property type="match status" value="1"/>
</dbReference>
<dbReference type="EMBL" id="JBHUHR010000039">
    <property type="protein sequence ID" value="MFD2036272.1"/>
    <property type="molecule type" value="Genomic_DNA"/>
</dbReference>
<dbReference type="RefSeq" id="WP_376887300.1">
    <property type="nucleotide sequence ID" value="NZ_JBHUHR010000039.1"/>
</dbReference>
<protein>
    <submittedName>
        <fullName evidence="2">DUF1349 domain-containing protein</fullName>
    </submittedName>
</protein>
<keyword evidence="3" id="KW-1185">Reference proteome</keyword>
<reference evidence="3" key="1">
    <citation type="journal article" date="2019" name="Int. J. Syst. Evol. Microbiol.">
        <title>The Global Catalogue of Microorganisms (GCM) 10K type strain sequencing project: providing services to taxonomists for standard genome sequencing and annotation.</title>
        <authorList>
            <consortium name="The Broad Institute Genomics Platform"/>
            <consortium name="The Broad Institute Genome Sequencing Center for Infectious Disease"/>
            <person name="Wu L."/>
            <person name="Ma J."/>
        </authorList>
    </citation>
    <scope>NUCLEOTIDE SEQUENCE [LARGE SCALE GENOMIC DNA]</scope>
    <source>
        <strain evidence="3">CGMCC 1.15180</strain>
    </source>
</reference>
<organism evidence="2 3">
    <name type="scientific">Belliella marina</name>
    <dbReference type="NCBI Taxonomy" id="1644146"/>
    <lineage>
        <taxon>Bacteria</taxon>
        <taxon>Pseudomonadati</taxon>
        <taxon>Bacteroidota</taxon>
        <taxon>Cytophagia</taxon>
        <taxon>Cytophagales</taxon>
        <taxon>Cyclobacteriaceae</taxon>
        <taxon>Belliella</taxon>
    </lineage>
</organism>
<name>A0ABW4VNE3_9BACT</name>
<comment type="caution">
    <text evidence="2">The sequence shown here is derived from an EMBL/GenBank/DDBJ whole genome shotgun (WGS) entry which is preliminary data.</text>
</comment>
<dbReference type="InterPro" id="IPR009784">
    <property type="entry name" value="DUF1349"/>
</dbReference>
<accession>A0ABW4VNE3</accession>
<evidence type="ECO:0000256" key="1">
    <source>
        <dbReference type="SAM" id="SignalP"/>
    </source>
</evidence>
<gene>
    <name evidence="2" type="ORF">ACFSKL_15825</name>
</gene>
<dbReference type="InterPro" id="IPR013320">
    <property type="entry name" value="ConA-like_dom_sf"/>
</dbReference>
<dbReference type="PANTHER" id="PTHR35332">
    <property type="entry name" value="REGULATION OF ENOLASE PROTEIN 1"/>
    <property type="match status" value="1"/>
</dbReference>
<dbReference type="Proteomes" id="UP001597361">
    <property type="component" value="Unassembled WGS sequence"/>
</dbReference>
<dbReference type="Gene3D" id="2.60.120.200">
    <property type="match status" value="1"/>
</dbReference>